<dbReference type="PANTHER" id="PTHR31005">
    <property type="entry name" value="DUF4139 DOMAIN-CONTAINING PROTEIN"/>
    <property type="match status" value="1"/>
</dbReference>
<dbReference type="EMBL" id="FNAJ01000001">
    <property type="protein sequence ID" value="SDD39142.1"/>
    <property type="molecule type" value="Genomic_DNA"/>
</dbReference>
<dbReference type="Gene3D" id="2.60.40.1120">
    <property type="entry name" value="Carboxypeptidase-like, regulatory domain"/>
    <property type="match status" value="1"/>
</dbReference>
<evidence type="ECO:0000259" key="2">
    <source>
        <dbReference type="Pfam" id="PF13598"/>
    </source>
</evidence>
<protein>
    <recommendedName>
        <fullName evidence="8">DUF4139 domain-containing protein</fullName>
    </recommendedName>
</protein>
<feature type="compositionally biased region" description="Basic and acidic residues" evidence="1">
    <location>
        <begin position="167"/>
        <end position="182"/>
    </location>
</feature>
<dbReference type="InterPro" id="IPR037291">
    <property type="entry name" value="DUF4139"/>
</dbReference>
<accession>A0A511HKE1</accession>
<evidence type="ECO:0000313" key="5">
    <source>
        <dbReference type="EMBL" id="SDD39142.1"/>
    </source>
</evidence>
<feature type="domain" description="DUF4140" evidence="3">
    <location>
        <begin position="25"/>
        <end position="120"/>
    </location>
</feature>
<dbReference type="InterPro" id="IPR011935">
    <property type="entry name" value="CHP02231"/>
</dbReference>
<reference evidence="4 7" key="2">
    <citation type="submission" date="2019-07" db="EMBL/GenBank/DDBJ databases">
        <title>Whole genome shotgun sequence of Myxococcus virescens NBRC 100334.</title>
        <authorList>
            <person name="Hosoyama A."/>
            <person name="Uohara A."/>
            <person name="Ohji S."/>
            <person name="Ichikawa N."/>
        </authorList>
    </citation>
    <scope>NUCLEOTIDE SEQUENCE [LARGE SCALE GENOMIC DNA]</scope>
    <source>
        <strain evidence="4 7">NBRC 100334</strain>
    </source>
</reference>
<dbReference type="InterPro" id="IPR013784">
    <property type="entry name" value="Carb-bd-like_fold"/>
</dbReference>
<dbReference type="Pfam" id="PF13600">
    <property type="entry name" value="DUF4140"/>
    <property type="match status" value="1"/>
</dbReference>
<evidence type="ECO:0008006" key="8">
    <source>
        <dbReference type="Google" id="ProtNLM"/>
    </source>
</evidence>
<feature type="domain" description="DUF4139" evidence="2">
    <location>
        <begin position="208"/>
        <end position="691"/>
    </location>
</feature>
<dbReference type="InterPro" id="IPR025554">
    <property type="entry name" value="DUF4140"/>
</dbReference>
<evidence type="ECO:0000313" key="7">
    <source>
        <dbReference type="Proteomes" id="UP000321224"/>
    </source>
</evidence>
<dbReference type="SUPFAM" id="SSF49452">
    <property type="entry name" value="Starch-binding domain-like"/>
    <property type="match status" value="1"/>
</dbReference>
<sequence>MLILGLGLMAVGVLGASLDAPVTSVTVYSDQAQVVRSGSLTVSGSRRVTFPRLPKNVDTDSIRVEAEGAEVSHVDVRIVKGESFSHDEARKLIARLEDVDVALARIAAERNVHHIQIEALRRIRPTVPGDGEAARAQTSPSNWSTAAAFLVDNIARLDARMRELEAQSETLKKEQQQHKERASTLGKTFGEPGVEVGATLTGNGATKVTLTYLTTGARWYPRYELQLQPESQRMQMAFYGRVSQETGEDWEGARLTLSTALPSNATAMPKLSTWKLGVRERFIPTPHPHQESIRPAQGAPDSQPKVTASADQALRAQLLLLAGAQAGEQPAPTQPQAPEPPREKGRGTILGTVTDAQSRKPLADVVVIATAPSLEGDYLTVTNAKGEYLISGIPADLYTLRFEREANKPYARSHIQLRPARTIRVNVELLSDSLRETIGINGRGPIIDVGSTMAGVNIDVGFAHKDSIPQDVGLSPPPAWRPPTFNPESPVAVAGGYNLTFTSRHRETLLSGKGERSLPLVSESWPVQVERQVFPALSQNAYLVATLKGPARTVLPGGDASLFVGTDPAGSATLETLVPGGTFTLPLGIDREVRSARNVRLVEAEKGFISKEEVGTYEVTIEVPNPYPFPLAVRVMDQLPLNTDGKVEVALVRAVPSVQPDTGTGKLQWNVTVPPSSKSTIAFQYTLSRPKGWRLFQK</sequence>
<name>A0A511HKE1_9BACT</name>
<feature type="region of interest" description="Disordered" evidence="1">
    <location>
        <begin position="326"/>
        <end position="346"/>
    </location>
</feature>
<dbReference type="PANTHER" id="PTHR31005:SF8">
    <property type="entry name" value="DUF4139 DOMAIN-CONTAINING PROTEIN"/>
    <property type="match status" value="1"/>
</dbReference>
<feature type="region of interest" description="Disordered" evidence="1">
    <location>
        <begin position="285"/>
        <end position="309"/>
    </location>
</feature>
<reference evidence="5 6" key="1">
    <citation type="submission" date="2016-10" db="EMBL/GenBank/DDBJ databases">
        <authorList>
            <person name="Varghese N."/>
            <person name="Submissions S."/>
        </authorList>
    </citation>
    <scope>NUCLEOTIDE SEQUENCE [LARGE SCALE GENOMIC DNA]</scope>
    <source>
        <strain evidence="5 6">DSM 2260</strain>
    </source>
</reference>
<dbReference type="GO" id="GO:0030246">
    <property type="term" value="F:carbohydrate binding"/>
    <property type="evidence" value="ECO:0007669"/>
    <property type="project" value="InterPro"/>
</dbReference>
<dbReference type="Pfam" id="PF13598">
    <property type="entry name" value="DUF4139"/>
    <property type="match status" value="1"/>
</dbReference>
<feature type="region of interest" description="Disordered" evidence="1">
    <location>
        <begin position="167"/>
        <end position="190"/>
    </location>
</feature>
<dbReference type="AlphaFoldDB" id="A0A511HKE1"/>
<dbReference type="RefSeq" id="WP_090485347.1">
    <property type="nucleotide sequence ID" value="NZ_BJVY01000041.1"/>
</dbReference>
<organism evidence="4 7">
    <name type="scientific">Myxococcus virescens</name>
    <dbReference type="NCBI Taxonomy" id="83456"/>
    <lineage>
        <taxon>Bacteria</taxon>
        <taxon>Pseudomonadati</taxon>
        <taxon>Myxococcota</taxon>
        <taxon>Myxococcia</taxon>
        <taxon>Myxococcales</taxon>
        <taxon>Cystobacterineae</taxon>
        <taxon>Myxococcaceae</taxon>
        <taxon>Myxococcus</taxon>
    </lineage>
</organism>
<keyword evidence="6" id="KW-1185">Reference proteome</keyword>
<evidence type="ECO:0000259" key="3">
    <source>
        <dbReference type="Pfam" id="PF13600"/>
    </source>
</evidence>
<evidence type="ECO:0000313" key="6">
    <source>
        <dbReference type="Proteomes" id="UP000198717"/>
    </source>
</evidence>
<evidence type="ECO:0000256" key="1">
    <source>
        <dbReference type="SAM" id="MobiDB-lite"/>
    </source>
</evidence>
<dbReference type="NCBIfam" id="TIGR02231">
    <property type="entry name" value="mucoidy inhibitor MuiA family protein"/>
    <property type="match status" value="1"/>
</dbReference>
<evidence type="ECO:0000313" key="4">
    <source>
        <dbReference type="EMBL" id="GEL74033.1"/>
    </source>
</evidence>
<dbReference type="Proteomes" id="UP000321224">
    <property type="component" value="Unassembled WGS sequence"/>
</dbReference>
<dbReference type="Proteomes" id="UP000198717">
    <property type="component" value="Unassembled WGS sequence"/>
</dbReference>
<dbReference type="EMBL" id="BJVY01000041">
    <property type="protein sequence ID" value="GEL74033.1"/>
    <property type="molecule type" value="Genomic_DNA"/>
</dbReference>
<gene>
    <name evidence="4" type="ORF">MVI01_58170</name>
    <name evidence="5" type="ORF">SAMN04488504_101700</name>
</gene>
<proteinExistence type="predicted"/>
<comment type="caution">
    <text evidence="4">The sequence shown here is derived from an EMBL/GenBank/DDBJ whole genome shotgun (WGS) entry which is preliminary data.</text>
</comment>